<dbReference type="Proteomes" id="UP001642409">
    <property type="component" value="Unassembled WGS sequence"/>
</dbReference>
<evidence type="ECO:0000313" key="3">
    <source>
        <dbReference type="EMBL" id="CAI9959746.1"/>
    </source>
</evidence>
<sequence length="321" mass="35645">MPTQLRGKHVCSSRPRPQVQIRVLQRTFTPALVSRNYTYARLAESVAQRVFDQDPLVQIWQVPNFFVPFYLPARSLGAIFIHVYSRKMPGGQHSRPEARQGAHSPPEAPTQAVTAGRQASRAPAKHSRRTKGACWSQNACSNRCPGSPKINSKCSRQHSNSRQNLTRSLQRGLGAIISQLFLPGFIACNVLQHCALNSRPEVARVPEFGAKFTSNLKTIHSEQLEGSGVGENPHSPTVHTYSHHSPLSIAIFKTTRGAKNEVAAQTSWKNSDLIHDIASMQYQLPYIHRYPASKLRPRSQLSANCDKPLALLPSLKVQQIA</sequence>
<dbReference type="EMBL" id="CATOUU010000923">
    <property type="protein sequence ID" value="CAI9959746.1"/>
    <property type="molecule type" value="Genomic_DNA"/>
</dbReference>
<dbReference type="EMBL" id="CATOUU010000059">
    <property type="protein sequence ID" value="CAI9914842.1"/>
    <property type="molecule type" value="Genomic_DNA"/>
</dbReference>
<evidence type="ECO:0000313" key="4">
    <source>
        <dbReference type="EMBL" id="CAL6107909.1"/>
    </source>
</evidence>
<evidence type="ECO:0000313" key="5">
    <source>
        <dbReference type="EMBL" id="CAL6115821.1"/>
    </source>
</evidence>
<accession>A0AA86QI53</accession>
<evidence type="ECO:0000256" key="1">
    <source>
        <dbReference type="SAM" id="MobiDB-lite"/>
    </source>
</evidence>
<organism evidence="3">
    <name type="scientific">Hexamita inflata</name>
    <dbReference type="NCBI Taxonomy" id="28002"/>
    <lineage>
        <taxon>Eukaryota</taxon>
        <taxon>Metamonada</taxon>
        <taxon>Diplomonadida</taxon>
        <taxon>Hexamitidae</taxon>
        <taxon>Hexamitinae</taxon>
        <taxon>Hexamita</taxon>
    </lineage>
</organism>
<dbReference type="AlphaFoldDB" id="A0AA86QI53"/>
<reference evidence="3" key="1">
    <citation type="submission" date="2023-06" db="EMBL/GenBank/DDBJ databases">
        <authorList>
            <person name="Kurt Z."/>
        </authorList>
    </citation>
    <scope>NUCLEOTIDE SEQUENCE</scope>
</reference>
<keyword evidence="6" id="KW-1185">Reference proteome</keyword>
<dbReference type="EMBL" id="CAXDID020000642">
    <property type="protein sequence ID" value="CAL6107909.1"/>
    <property type="molecule type" value="Genomic_DNA"/>
</dbReference>
<reference evidence="4 6" key="2">
    <citation type="submission" date="2024-07" db="EMBL/GenBank/DDBJ databases">
        <authorList>
            <person name="Akdeniz Z."/>
        </authorList>
    </citation>
    <scope>NUCLEOTIDE SEQUENCE [LARGE SCALE GENOMIC DNA]</scope>
</reference>
<comment type="caution">
    <text evidence="3">The sequence shown here is derived from an EMBL/GenBank/DDBJ whole genome shotgun (WGS) entry which is preliminary data.</text>
</comment>
<evidence type="ECO:0000313" key="6">
    <source>
        <dbReference type="Proteomes" id="UP001642409"/>
    </source>
</evidence>
<evidence type="ECO:0000313" key="2">
    <source>
        <dbReference type="EMBL" id="CAI9914842.1"/>
    </source>
</evidence>
<gene>
    <name evidence="2" type="ORF">HINF_LOCUS2487</name>
    <name evidence="3" type="ORF">HINF_LOCUS47391</name>
    <name evidence="4" type="ORF">HINF_LOCUS74714</name>
    <name evidence="5" type="ORF">HINF_LOCUS78794</name>
</gene>
<protein>
    <submittedName>
        <fullName evidence="4">Hypothetical_protein</fullName>
    </submittedName>
</protein>
<proteinExistence type="predicted"/>
<feature type="region of interest" description="Disordered" evidence="1">
    <location>
        <begin position="89"/>
        <end position="130"/>
    </location>
</feature>
<name>A0AA86QI53_9EUKA</name>
<dbReference type="EMBL" id="CAXDID020000918">
    <property type="protein sequence ID" value="CAL6115821.1"/>
    <property type="molecule type" value="Genomic_DNA"/>
</dbReference>